<sequence length="92" mass="9858">MPELVEGALLVDDCSRRIELRGLETIAQAKSLVALARLEARSFTCERTGDSAWQRGALEHSEEVDVRAEVSASLSDNCAVFELSGPAAPGDL</sequence>
<gene>
    <name evidence="1" type="ORF">CEW88_16035</name>
</gene>
<evidence type="ECO:0000313" key="2">
    <source>
        <dbReference type="Proteomes" id="UP000244915"/>
    </source>
</evidence>
<dbReference type="RefSeq" id="WP_108968830.1">
    <property type="nucleotide sequence ID" value="NZ_CP022190.1"/>
</dbReference>
<organism evidence="1 2">
    <name type="scientific">Alloyangia pacifica</name>
    <dbReference type="NCBI Taxonomy" id="311180"/>
    <lineage>
        <taxon>Bacteria</taxon>
        <taxon>Pseudomonadati</taxon>
        <taxon>Pseudomonadota</taxon>
        <taxon>Alphaproteobacteria</taxon>
        <taxon>Rhodobacterales</taxon>
        <taxon>Roseobacteraceae</taxon>
        <taxon>Alloyangia</taxon>
    </lineage>
</organism>
<dbReference type="Proteomes" id="UP000244915">
    <property type="component" value="Chromosome 2"/>
</dbReference>
<dbReference type="EMBL" id="CP022190">
    <property type="protein sequence ID" value="AWI85251.1"/>
    <property type="molecule type" value="Genomic_DNA"/>
</dbReference>
<protein>
    <submittedName>
        <fullName evidence="1">Uncharacterized protein</fullName>
    </submittedName>
</protein>
<dbReference type="AlphaFoldDB" id="A0A2U8HHP3"/>
<accession>A0A2U8HHP3</accession>
<reference evidence="1 2" key="1">
    <citation type="submission" date="2017-06" db="EMBL/GenBank/DDBJ databases">
        <title>Yangia sp. YSBP01 complete genome sequence.</title>
        <authorList>
            <person name="Woo J.-H."/>
            <person name="Kim H.-S."/>
        </authorList>
    </citation>
    <scope>NUCLEOTIDE SEQUENCE [LARGE SCALE GENOMIC DNA]</scope>
    <source>
        <strain evidence="1 2">YSBP01</strain>
    </source>
</reference>
<evidence type="ECO:0000313" key="1">
    <source>
        <dbReference type="EMBL" id="AWI85251.1"/>
    </source>
</evidence>
<name>A0A2U8HHP3_9RHOB</name>
<dbReference type="KEGG" id="ypac:CEW88_16035"/>
<proteinExistence type="predicted"/>